<gene>
    <name evidence="2" type="ORF">LCGC14_0982270</name>
</gene>
<feature type="region of interest" description="Disordered" evidence="1">
    <location>
        <begin position="25"/>
        <end position="47"/>
    </location>
</feature>
<name>A0A0F9N8G3_9ZZZZ</name>
<sequence>MRLPVIPEISIEEIRAFRSISKFEGIKPPQRSKPPQRRGIGEIEGNKYTFKKNPEATTTKEKTKKDSVNLLAKNNNLILFLLLEFNLSTIALS</sequence>
<dbReference type="AlphaFoldDB" id="A0A0F9N8G3"/>
<accession>A0A0F9N8G3</accession>
<evidence type="ECO:0000256" key="1">
    <source>
        <dbReference type="SAM" id="MobiDB-lite"/>
    </source>
</evidence>
<comment type="caution">
    <text evidence="2">The sequence shown here is derived from an EMBL/GenBank/DDBJ whole genome shotgun (WGS) entry which is preliminary data.</text>
</comment>
<organism evidence="2">
    <name type="scientific">marine sediment metagenome</name>
    <dbReference type="NCBI Taxonomy" id="412755"/>
    <lineage>
        <taxon>unclassified sequences</taxon>
        <taxon>metagenomes</taxon>
        <taxon>ecological metagenomes</taxon>
    </lineage>
</organism>
<evidence type="ECO:0000313" key="2">
    <source>
        <dbReference type="EMBL" id="KKN15805.1"/>
    </source>
</evidence>
<reference evidence="2" key="1">
    <citation type="journal article" date="2015" name="Nature">
        <title>Complex archaea that bridge the gap between prokaryotes and eukaryotes.</title>
        <authorList>
            <person name="Spang A."/>
            <person name="Saw J.H."/>
            <person name="Jorgensen S.L."/>
            <person name="Zaremba-Niedzwiedzka K."/>
            <person name="Martijn J."/>
            <person name="Lind A.E."/>
            <person name="van Eijk R."/>
            <person name="Schleper C."/>
            <person name="Guy L."/>
            <person name="Ettema T.J."/>
        </authorList>
    </citation>
    <scope>NUCLEOTIDE SEQUENCE</scope>
</reference>
<protein>
    <submittedName>
        <fullName evidence="2">Uncharacterized protein</fullName>
    </submittedName>
</protein>
<dbReference type="EMBL" id="LAZR01003675">
    <property type="protein sequence ID" value="KKN15805.1"/>
    <property type="molecule type" value="Genomic_DNA"/>
</dbReference>
<proteinExistence type="predicted"/>